<dbReference type="OrthoDB" id="9802617at2"/>
<reference evidence="10 11" key="1">
    <citation type="submission" date="2016-12" db="EMBL/GenBank/DDBJ databases">
        <title>Genome sequencing of Methylocaldum marinum.</title>
        <authorList>
            <person name="Takeuchi M."/>
            <person name="Kamagata Y."/>
            <person name="Hiraoka S."/>
            <person name="Oshima K."/>
            <person name="Hattori M."/>
            <person name="Iwasaki W."/>
        </authorList>
    </citation>
    <scope>NUCLEOTIDE SEQUENCE [LARGE SCALE GENOMIC DNA]</scope>
    <source>
        <strain evidence="10 11">S8</strain>
    </source>
</reference>
<dbReference type="Pfam" id="PF00410">
    <property type="entry name" value="Ribosomal_S8"/>
    <property type="match status" value="1"/>
</dbReference>
<keyword evidence="3 8" id="KW-0694">RNA-binding</keyword>
<accession>A0A250KSL9</accession>
<dbReference type="PROSITE" id="PS00053">
    <property type="entry name" value="RIBOSOMAL_S8"/>
    <property type="match status" value="1"/>
</dbReference>
<evidence type="ECO:0000256" key="2">
    <source>
        <dbReference type="ARBA" id="ARBA00022730"/>
    </source>
</evidence>
<evidence type="ECO:0000313" key="10">
    <source>
        <dbReference type="EMBL" id="BBA34650.1"/>
    </source>
</evidence>
<dbReference type="GO" id="GO:0005840">
    <property type="term" value="C:ribosome"/>
    <property type="evidence" value="ECO:0007669"/>
    <property type="project" value="UniProtKB-KW"/>
</dbReference>
<sequence length="131" mass="14174">MSMTDPLADMIIRIRNGQAAGKSEVVMPSSKIKAAVCAVLKNEGYIADYQIKETEGKSGLYVYLKYYKGQPVIEQFERISKPGRRIYRSKDAIPRVMGGLGTAIVSTSKGVMTDDEARGGGHGGEVLCLVS</sequence>
<evidence type="ECO:0000256" key="8">
    <source>
        <dbReference type="HAMAP-Rule" id="MF_01302"/>
    </source>
</evidence>
<dbReference type="KEGG" id="mmai:sS8_2703"/>
<evidence type="ECO:0000256" key="6">
    <source>
        <dbReference type="ARBA" id="ARBA00035258"/>
    </source>
</evidence>
<dbReference type="HAMAP" id="MF_01302_B">
    <property type="entry name" value="Ribosomal_uS8_B"/>
    <property type="match status" value="1"/>
</dbReference>
<dbReference type="PANTHER" id="PTHR11758">
    <property type="entry name" value="40S RIBOSOMAL PROTEIN S15A"/>
    <property type="match status" value="1"/>
</dbReference>
<organism evidence="10 11">
    <name type="scientific">Methylocaldum marinum</name>
    <dbReference type="NCBI Taxonomy" id="1432792"/>
    <lineage>
        <taxon>Bacteria</taxon>
        <taxon>Pseudomonadati</taxon>
        <taxon>Pseudomonadota</taxon>
        <taxon>Gammaproteobacteria</taxon>
        <taxon>Methylococcales</taxon>
        <taxon>Methylococcaceae</taxon>
        <taxon>Methylocaldum</taxon>
    </lineage>
</organism>
<dbReference type="InterPro" id="IPR000630">
    <property type="entry name" value="Ribosomal_uS8"/>
</dbReference>
<dbReference type="Proteomes" id="UP000266313">
    <property type="component" value="Chromosome"/>
</dbReference>
<keyword evidence="2 8" id="KW-0699">rRNA-binding</keyword>
<evidence type="ECO:0000256" key="9">
    <source>
        <dbReference type="RuleBase" id="RU003660"/>
    </source>
</evidence>
<keyword evidence="5 8" id="KW-0687">Ribonucleoprotein</keyword>
<name>A0A250KSL9_9GAMM</name>
<comment type="function">
    <text evidence="8">One of the primary rRNA binding proteins, it binds directly to 16S rRNA central domain where it helps coordinate assembly of the platform of the 30S subunit.</text>
</comment>
<evidence type="ECO:0000256" key="3">
    <source>
        <dbReference type="ARBA" id="ARBA00022884"/>
    </source>
</evidence>
<dbReference type="Gene3D" id="3.30.1490.10">
    <property type="match status" value="1"/>
</dbReference>
<dbReference type="FunFam" id="3.30.1490.10:FF:000001">
    <property type="entry name" value="30S ribosomal protein S8"/>
    <property type="match status" value="1"/>
</dbReference>
<evidence type="ECO:0000256" key="5">
    <source>
        <dbReference type="ARBA" id="ARBA00023274"/>
    </source>
</evidence>
<keyword evidence="11" id="KW-1185">Reference proteome</keyword>
<dbReference type="GO" id="GO:0006412">
    <property type="term" value="P:translation"/>
    <property type="evidence" value="ECO:0007669"/>
    <property type="project" value="UniProtKB-UniRule"/>
</dbReference>
<evidence type="ECO:0000256" key="7">
    <source>
        <dbReference type="ARBA" id="ARBA00046740"/>
    </source>
</evidence>
<keyword evidence="4 8" id="KW-0689">Ribosomal protein</keyword>
<dbReference type="NCBIfam" id="NF001109">
    <property type="entry name" value="PRK00136.1"/>
    <property type="match status" value="1"/>
</dbReference>
<evidence type="ECO:0000313" key="11">
    <source>
        <dbReference type="Proteomes" id="UP000266313"/>
    </source>
</evidence>
<dbReference type="FunFam" id="3.30.1370.30:FF:000002">
    <property type="entry name" value="30S ribosomal protein S8"/>
    <property type="match status" value="1"/>
</dbReference>
<dbReference type="AlphaFoldDB" id="A0A250KSL9"/>
<evidence type="ECO:0000256" key="4">
    <source>
        <dbReference type="ARBA" id="ARBA00022980"/>
    </source>
</evidence>
<dbReference type="InterPro" id="IPR035987">
    <property type="entry name" value="Ribosomal_uS8_sf"/>
</dbReference>
<comment type="subunit">
    <text evidence="7 8">Part of the 30S ribosomal subunit. Contacts proteins S5 and S12.</text>
</comment>
<dbReference type="GO" id="GO:0005737">
    <property type="term" value="C:cytoplasm"/>
    <property type="evidence" value="ECO:0007669"/>
    <property type="project" value="UniProtKB-ARBA"/>
</dbReference>
<dbReference type="EMBL" id="AP017928">
    <property type="protein sequence ID" value="BBA34650.1"/>
    <property type="molecule type" value="Genomic_DNA"/>
</dbReference>
<comment type="similarity">
    <text evidence="1 8 9">Belongs to the universal ribosomal protein uS8 family.</text>
</comment>
<evidence type="ECO:0000256" key="1">
    <source>
        <dbReference type="ARBA" id="ARBA00006471"/>
    </source>
</evidence>
<proteinExistence type="inferred from homology"/>
<dbReference type="GO" id="GO:0003735">
    <property type="term" value="F:structural constituent of ribosome"/>
    <property type="evidence" value="ECO:0007669"/>
    <property type="project" value="InterPro"/>
</dbReference>
<protein>
    <recommendedName>
        <fullName evidence="6 8">Small ribosomal subunit protein uS8</fullName>
    </recommendedName>
</protein>
<gene>
    <name evidence="8" type="primary">rpsH</name>
    <name evidence="10" type="ORF">sS8_2703</name>
</gene>
<dbReference type="SUPFAM" id="SSF56047">
    <property type="entry name" value="Ribosomal protein S8"/>
    <property type="match status" value="1"/>
</dbReference>
<dbReference type="GO" id="GO:0019843">
    <property type="term" value="F:rRNA binding"/>
    <property type="evidence" value="ECO:0007669"/>
    <property type="project" value="UniProtKB-UniRule"/>
</dbReference>
<dbReference type="Gene3D" id="3.30.1370.30">
    <property type="match status" value="1"/>
</dbReference>
<dbReference type="GO" id="GO:1990904">
    <property type="term" value="C:ribonucleoprotein complex"/>
    <property type="evidence" value="ECO:0007669"/>
    <property type="project" value="UniProtKB-KW"/>
</dbReference>
<dbReference type="InterPro" id="IPR047863">
    <property type="entry name" value="Ribosomal_uS8_CS"/>
</dbReference>
<dbReference type="RefSeq" id="WP_119630022.1">
    <property type="nucleotide sequence ID" value="NZ_AP017928.1"/>
</dbReference>